<dbReference type="AlphaFoldDB" id="A0A1I4I387"/>
<reference evidence="3" key="1">
    <citation type="submission" date="2016-10" db="EMBL/GenBank/DDBJ databases">
        <authorList>
            <person name="Varghese N."/>
            <person name="Submissions S."/>
        </authorList>
    </citation>
    <scope>NUCLEOTIDE SEQUENCE [LARGE SCALE GENOMIC DNA]</scope>
    <source>
        <strain evidence="3">CGMCC 1.7738</strain>
    </source>
</reference>
<accession>A0A1I4I387</accession>
<name>A0A1I4I387_9EURY</name>
<feature type="compositionally biased region" description="Polar residues" evidence="1">
    <location>
        <begin position="79"/>
        <end position="97"/>
    </location>
</feature>
<organism evidence="2 3">
    <name type="scientific">Halogranum rubrum</name>
    <dbReference type="NCBI Taxonomy" id="553466"/>
    <lineage>
        <taxon>Archaea</taxon>
        <taxon>Methanobacteriati</taxon>
        <taxon>Methanobacteriota</taxon>
        <taxon>Stenosarchaea group</taxon>
        <taxon>Halobacteria</taxon>
        <taxon>Halobacteriales</taxon>
        <taxon>Haloferacaceae</taxon>
    </lineage>
</organism>
<evidence type="ECO:0000313" key="2">
    <source>
        <dbReference type="EMBL" id="SFL48650.1"/>
    </source>
</evidence>
<evidence type="ECO:0000256" key="1">
    <source>
        <dbReference type="SAM" id="MobiDB-lite"/>
    </source>
</evidence>
<dbReference type="RefSeq" id="WP_089871687.1">
    <property type="nucleotide sequence ID" value="NZ_FOTC01000007.1"/>
</dbReference>
<dbReference type="Proteomes" id="UP000199607">
    <property type="component" value="Unassembled WGS sequence"/>
</dbReference>
<protein>
    <submittedName>
        <fullName evidence="2">Uncharacterized protein</fullName>
    </submittedName>
</protein>
<dbReference type="STRING" id="553466.SAMN04487950_3925"/>
<dbReference type="InterPro" id="IPR055959">
    <property type="entry name" value="DUF7537"/>
</dbReference>
<proteinExistence type="predicted"/>
<sequence>MQRRQAVLPVLLAVLLTLAGCAGTNQLTSPNEPTDEELPPGVSQSGVENASALVAAHTDALNESGYAYRITLGGTVATGSGNESSTAYETSLSQTSRAEAGGRPAFVTARTNISSAMGNQSQGVAYWWNDSTTLARISSGGSTQYVALDQIPGQNQLYAPDEQYLEQVISASNFSVTGVDRSGSETLVTLTATEPNATLEGVTSYNATLVVGSSGRIHEATQHAVVESQQGTQTVDLRYKLTETSVQTVERPSWSDRALANRTAA</sequence>
<dbReference type="EMBL" id="FOTC01000007">
    <property type="protein sequence ID" value="SFL48650.1"/>
    <property type="molecule type" value="Genomic_DNA"/>
</dbReference>
<evidence type="ECO:0000313" key="3">
    <source>
        <dbReference type="Proteomes" id="UP000199607"/>
    </source>
</evidence>
<dbReference type="Pfam" id="PF24381">
    <property type="entry name" value="DUF7537"/>
    <property type="match status" value="1"/>
</dbReference>
<feature type="region of interest" description="Disordered" evidence="1">
    <location>
        <begin position="79"/>
        <end position="100"/>
    </location>
</feature>
<feature type="region of interest" description="Disordered" evidence="1">
    <location>
        <begin position="25"/>
        <end position="45"/>
    </location>
</feature>
<gene>
    <name evidence="2" type="ORF">SAMN04487950_3925</name>
</gene>
<dbReference type="PROSITE" id="PS51257">
    <property type="entry name" value="PROKAR_LIPOPROTEIN"/>
    <property type="match status" value="1"/>
</dbReference>
<keyword evidence="3" id="KW-1185">Reference proteome</keyword>